<gene>
    <name evidence="2" type="ORF">IFR04_008481</name>
</gene>
<accession>A0A8H7TBA8</accession>
<evidence type="ECO:0000313" key="3">
    <source>
        <dbReference type="Proteomes" id="UP000664132"/>
    </source>
</evidence>
<evidence type="ECO:0000313" key="2">
    <source>
        <dbReference type="EMBL" id="KAG4418414.1"/>
    </source>
</evidence>
<reference evidence="2" key="1">
    <citation type="submission" date="2021-02" db="EMBL/GenBank/DDBJ databases">
        <title>Genome sequence Cadophora malorum strain M34.</title>
        <authorList>
            <person name="Stefanovic E."/>
            <person name="Vu D."/>
            <person name="Scully C."/>
            <person name="Dijksterhuis J."/>
            <person name="Roader J."/>
            <person name="Houbraken J."/>
        </authorList>
    </citation>
    <scope>NUCLEOTIDE SEQUENCE</scope>
    <source>
        <strain evidence="2">M34</strain>
    </source>
</reference>
<dbReference type="OrthoDB" id="5030973at2759"/>
<organism evidence="2 3">
    <name type="scientific">Cadophora malorum</name>
    <dbReference type="NCBI Taxonomy" id="108018"/>
    <lineage>
        <taxon>Eukaryota</taxon>
        <taxon>Fungi</taxon>
        <taxon>Dikarya</taxon>
        <taxon>Ascomycota</taxon>
        <taxon>Pezizomycotina</taxon>
        <taxon>Leotiomycetes</taxon>
        <taxon>Helotiales</taxon>
        <taxon>Ploettnerulaceae</taxon>
        <taxon>Cadophora</taxon>
    </lineage>
</organism>
<feature type="compositionally biased region" description="Acidic residues" evidence="1">
    <location>
        <begin position="17"/>
        <end position="29"/>
    </location>
</feature>
<name>A0A8H7TBA8_9HELO</name>
<protein>
    <submittedName>
        <fullName evidence="2">Uncharacterized protein</fullName>
    </submittedName>
</protein>
<dbReference type="AlphaFoldDB" id="A0A8H7TBA8"/>
<evidence type="ECO:0000256" key="1">
    <source>
        <dbReference type="SAM" id="MobiDB-lite"/>
    </source>
</evidence>
<comment type="caution">
    <text evidence="2">The sequence shown here is derived from an EMBL/GenBank/DDBJ whole genome shotgun (WGS) entry which is preliminary data.</text>
</comment>
<keyword evidence="3" id="KW-1185">Reference proteome</keyword>
<dbReference type="Proteomes" id="UP000664132">
    <property type="component" value="Unassembled WGS sequence"/>
</dbReference>
<sequence>MSPVPGNTGAALSAFDEPADDSGSEESSDELPSFEVGLFPGGDEGSSFRTQNDPAAPLQRSNYVERHGAVDIRCSCLDVIHGFFSAESETFATLIVLQFRFDSRKKARRFQAVNISLEFGGMKPGETGPEVFKISPDGSLSLVPTSQHEEVSREVGLDVGGGVLGATATARVGWTKTVSRDTNDQTTVTGSIDLKGRNWGKANCASWTLQENATTKTGVPTSMRAGILLKRKDEDPFQCIVKINATVDVKSAMERVFGGKPKDDPVLFDPSLEPTNNLQKYDTEELGAINLEDLCEVTHTRAR</sequence>
<feature type="region of interest" description="Disordered" evidence="1">
    <location>
        <begin position="1"/>
        <end position="56"/>
    </location>
</feature>
<dbReference type="EMBL" id="JAFJYH010000129">
    <property type="protein sequence ID" value="KAG4418414.1"/>
    <property type="molecule type" value="Genomic_DNA"/>
</dbReference>
<proteinExistence type="predicted"/>